<evidence type="ECO:0000259" key="1">
    <source>
        <dbReference type="PROSITE" id="PS50011"/>
    </source>
</evidence>
<proteinExistence type="predicted"/>
<dbReference type="RefSeq" id="XP_022396743.1">
    <property type="nucleotide sequence ID" value="XM_022541387.1"/>
</dbReference>
<accession>A0A1L9V824</accession>
<keyword evidence="3" id="KW-1185">Reference proteome</keyword>
<dbReference type="PROSITE" id="PS50011">
    <property type="entry name" value="PROTEIN_KINASE_DOM"/>
    <property type="match status" value="1"/>
</dbReference>
<dbReference type="GeneID" id="34457648"/>
<dbReference type="GO" id="GO:0005524">
    <property type="term" value="F:ATP binding"/>
    <property type="evidence" value="ECO:0007669"/>
    <property type="project" value="InterPro"/>
</dbReference>
<dbReference type="InterPro" id="IPR011009">
    <property type="entry name" value="Kinase-like_dom_sf"/>
</dbReference>
<evidence type="ECO:0000313" key="2">
    <source>
        <dbReference type="EMBL" id="OJJ80045.1"/>
    </source>
</evidence>
<name>A0A1L9V824_ASPGL</name>
<sequence>MNDPPSAFSDTISPSKLKFIKKIHSSESSEISIVLYDENELCLKVFHMDDDPGYAHDGRDLCRYRCESHSYERLQTHGVCSQGCVSNFYGLLEDLDPDLFGSHLVEFKDDNTRPCAILLEYLPTTETLNKDNSRDEFVQMGLEGLEKIHEAGVIHNDAYPKNVLCGLTSM</sequence>
<dbReference type="InterPro" id="IPR000719">
    <property type="entry name" value="Prot_kinase_dom"/>
</dbReference>
<dbReference type="EMBL" id="KV878913">
    <property type="protein sequence ID" value="OJJ80045.1"/>
    <property type="molecule type" value="Genomic_DNA"/>
</dbReference>
<dbReference type="GO" id="GO:0004672">
    <property type="term" value="F:protein kinase activity"/>
    <property type="evidence" value="ECO:0007669"/>
    <property type="project" value="InterPro"/>
</dbReference>
<feature type="domain" description="Protein kinase" evidence="1">
    <location>
        <begin position="17"/>
        <end position="170"/>
    </location>
</feature>
<dbReference type="VEuPathDB" id="FungiDB:ASPGLDRAFT_135584"/>
<dbReference type="STRING" id="1160497.A0A1L9V824"/>
<protein>
    <recommendedName>
        <fullName evidence="1">Protein kinase domain-containing protein</fullName>
    </recommendedName>
</protein>
<dbReference type="OrthoDB" id="4185642at2759"/>
<dbReference type="Proteomes" id="UP000184300">
    <property type="component" value="Unassembled WGS sequence"/>
</dbReference>
<gene>
    <name evidence="2" type="ORF">ASPGLDRAFT_135584</name>
</gene>
<dbReference type="SUPFAM" id="SSF56112">
    <property type="entry name" value="Protein kinase-like (PK-like)"/>
    <property type="match status" value="1"/>
</dbReference>
<reference evidence="3" key="1">
    <citation type="journal article" date="2017" name="Genome Biol.">
        <title>Comparative genomics reveals high biological diversity and specific adaptations in the industrially and medically important fungal genus Aspergillus.</title>
        <authorList>
            <person name="de Vries R.P."/>
            <person name="Riley R."/>
            <person name="Wiebenga A."/>
            <person name="Aguilar-Osorio G."/>
            <person name="Amillis S."/>
            <person name="Uchima C.A."/>
            <person name="Anderluh G."/>
            <person name="Asadollahi M."/>
            <person name="Askin M."/>
            <person name="Barry K."/>
            <person name="Battaglia E."/>
            <person name="Bayram O."/>
            <person name="Benocci T."/>
            <person name="Braus-Stromeyer S.A."/>
            <person name="Caldana C."/>
            <person name="Canovas D."/>
            <person name="Cerqueira G.C."/>
            <person name="Chen F."/>
            <person name="Chen W."/>
            <person name="Choi C."/>
            <person name="Clum A."/>
            <person name="Dos Santos R.A."/>
            <person name="Damasio A.R."/>
            <person name="Diallinas G."/>
            <person name="Emri T."/>
            <person name="Fekete E."/>
            <person name="Flipphi M."/>
            <person name="Freyberg S."/>
            <person name="Gallo A."/>
            <person name="Gournas C."/>
            <person name="Habgood R."/>
            <person name="Hainaut M."/>
            <person name="Harispe M.L."/>
            <person name="Henrissat B."/>
            <person name="Hilden K.S."/>
            <person name="Hope R."/>
            <person name="Hossain A."/>
            <person name="Karabika E."/>
            <person name="Karaffa L."/>
            <person name="Karanyi Z."/>
            <person name="Krasevec N."/>
            <person name="Kuo A."/>
            <person name="Kusch H."/>
            <person name="LaButti K."/>
            <person name="Lagendijk E.L."/>
            <person name="Lapidus A."/>
            <person name="Levasseur A."/>
            <person name="Lindquist E."/>
            <person name="Lipzen A."/>
            <person name="Logrieco A.F."/>
            <person name="MacCabe A."/>
            <person name="Maekelae M.R."/>
            <person name="Malavazi I."/>
            <person name="Melin P."/>
            <person name="Meyer V."/>
            <person name="Mielnichuk N."/>
            <person name="Miskei M."/>
            <person name="Molnar A.P."/>
            <person name="Mule G."/>
            <person name="Ngan C.Y."/>
            <person name="Orejas M."/>
            <person name="Orosz E."/>
            <person name="Ouedraogo J.P."/>
            <person name="Overkamp K.M."/>
            <person name="Park H.-S."/>
            <person name="Perrone G."/>
            <person name="Piumi F."/>
            <person name="Punt P.J."/>
            <person name="Ram A.F."/>
            <person name="Ramon A."/>
            <person name="Rauscher S."/>
            <person name="Record E."/>
            <person name="Riano-Pachon D.M."/>
            <person name="Robert V."/>
            <person name="Roehrig J."/>
            <person name="Ruller R."/>
            <person name="Salamov A."/>
            <person name="Salih N.S."/>
            <person name="Samson R.A."/>
            <person name="Sandor E."/>
            <person name="Sanguinetti M."/>
            <person name="Schuetze T."/>
            <person name="Sepcic K."/>
            <person name="Shelest E."/>
            <person name="Sherlock G."/>
            <person name="Sophianopoulou V."/>
            <person name="Squina F.M."/>
            <person name="Sun H."/>
            <person name="Susca A."/>
            <person name="Todd R.B."/>
            <person name="Tsang A."/>
            <person name="Unkles S.E."/>
            <person name="van de Wiele N."/>
            <person name="van Rossen-Uffink D."/>
            <person name="Oliveira J.V."/>
            <person name="Vesth T.C."/>
            <person name="Visser J."/>
            <person name="Yu J.-H."/>
            <person name="Zhou M."/>
            <person name="Andersen M.R."/>
            <person name="Archer D.B."/>
            <person name="Baker S.E."/>
            <person name="Benoit I."/>
            <person name="Brakhage A.A."/>
            <person name="Braus G.H."/>
            <person name="Fischer R."/>
            <person name="Frisvad J.C."/>
            <person name="Goldman G.H."/>
            <person name="Houbraken J."/>
            <person name="Oakley B."/>
            <person name="Pocsi I."/>
            <person name="Scazzocchio C."/>
            <person name="Seiboth B."/>
            <person name="vanKuyk P.A."/>
            <person name="Wortman J."/>
            <person name="Dyer P.S."/>
            <person name="Grigoriev I.V."/>
        </authorList>
    </citation>
    <scope>NUCLEOTIDE SEQUENCE [LARGE SCALE GENOMIC DNA]</scope>
    <source>
        <strain evidence="3">CBS 516.65</strain>
    </source>
</reference>
<evidence type="ECO:0000313" key="3">
    <source>
        <dbReference type="Proteomes" id="UP000184300"/>
    </source>
</evidence>
<organism evidence="2 3">
    <name type="scientific">Aspergillus glaucus CBS 516.65</name>
    <dbReference type="NCBI Taxonomy" id="1160497"/>
    <lineage>
        <taxon>Eukaryota</taxon>
        <taxon>Fungi</taxon>
        <taxon>Dikarya</taxon>
        <taxon>Ascomycota</taxon>
        <taxon>Pezizomycotina</taxon>
        <taxon>Eurotiomycetes</taxon>
        <taxon>Eurotiomycetidae</taxon>
        <taxon>Eurotiales</taxon>
        <taxon>Aspergillaceae</taxon>
        <taxon>Aspergillus</taxon>
        <taxon>Aspergillus subgen. Aspergillus</taxon>
    </lineage>
</organism>
<dbReference type="AlphaFoldDB" id="A0A1L9V824"/>